<dbReference type="KEGG" id="cyn:Cyan7425_4131"/>
<dbReference type="HOGENOM" id="CLU_045011_16_1_3"/>
<dbReference type="GO" id="GO:0006281">
    <property type="term" value="P:DNA repair"/>
    <property type="evidence" value="ECO:0007669"/>
    <property type="project" value="TreeGrafter"/>
</dbReference>
<dbReference type="InterPro" id="IPR006439">
    <property type="entry name" value="HAD-SF_hydro_IA"/>
</dbReference>
<protein>
    <submittedName>
        <fullName evidence="1">HAD-superfamily hydrolase, subfamily IA, variant 1</fullName>
    </submittedName>
</protein>
<evidence type="ECO:0000313" key="1">
    <source>
        <dbReference type="EMBL" id="ACL46445.1"/>
    </source>
</evidence>
<dbReference type="PRINTS" id="PR00413">
    <property type="entry name" value="HADHALOGNASE"/>
</dbReference>
<dbReference type="GO" id="GO:0008967">
    <property type="term" value="F:phosphoglycolate phosphatase activity"/>
    <property type="evidence" value="ECO:0007669"/>
    <property type="project" value="TreeGrafter"/>
</dbReference>
<dbReference type="AlphaFoldDB" id="B8HWL9"/>
<dbReference type="EMBL" id="CP001344">
    <property type="protein sequence ID" value="ACL46445.1"/>
    <property type="molecule type" value="Genomic_DNA"/>
</dbReference>
<organism evidence="1">
    <name type="scientific">Cyanothece sp. (strain PCC 7425 / ATCC 29141)</name>
    <dbReference type="NCBI Taxonomy" id="395961"/>
    <lineage>
        <taxon>Bacteria</taxon>
        <taxon>Bacillati</taxon>
        <taxon>Cyanobacteriota</taxon>
        <taxon>Cyanophyceae</taxon>
        <taxon>Gomontiellales</taxon>
        <taxon>Cyanothecaceae</taxon>
        <taxon>Cyanothece</taxon>
    </lineage>
</organism>
<dbReference type="PANTHER" id="PTHR43434:SF1">
    <property type="entry name" value="PHOSPHOGLYCOLATE PHOSPHATASE"/>
    <property type="match status" value="1"/>
</dbReference>
<sequence length="245" mass="26759">MVTIKCGDRIFPEIEAILFDKDGTLANSEACLITLGYKRVHLLEGEVNGVQDPLLQAFGLQGDRLNPAGLLAVGSRQENEIAAATYLAERGWNWLDAIELTKKVFCTADRSLQRKADHTPLFTEAMGLLKTLFQSGVKLGILSADSDENVQDFVLKYQLQSYFSLQWGVKGTLSKPDPAFFLFACDSLQVLPEQVLMVGDAATDMAMARAAGAAGAIGVIWGWSIPDPPLQADVLLTDWQQIQVL</sequence>
<accession>B8HWL9</accession>
<reference evidence="1" key="1">
    <citation type="submission" date="2009-01" db="EMBL/GenBank/DDBJ databases">
        <title>Complete sequence of chromosome Cyanothece sp. PCC 7425.</title>
        <authorList>
            <consortium name="US DOE Joint Genome Institute"/>
            <person name="Lucas S."/>
            <person name="Copeland A."/>
            <person name="Lapidus A."/>
            <person name="Glavina del Rio T."/>
            <person name="Dalin E."/>
            <person name="Tice H."/>
            <person name="Bruce D."/>
            <person name="Goodwin L."/>
            <person name="Pitluck S."/>
            <person name="Sims D."/>
            <person name="Meineke L."/>
            <person name="Brettin T."/>
            <person name="Detter J.C."/>
            <person name="Han C."/>
            <person name="Larimer F."/>
            <person name="Land M."/>
            <person name="Hauser L."/>
            <person name="Kyrpides N."/>
            <person name="Ovchinnikova G."/>
            <person name="Liberton M."/>
            <person name="Stoeckel J."/>
            <person name="Banerjee A."/>
            <person name="Singh A."/>
            <person name="Page L."/>
            <person name="Sato H."/>
            <person name="Zhao L."/>
            <person name="Sherman L."/>
            <person name="Pakrasi H."/>
            <person name="Richardson P."/>
        </authorList>
    </citation>
    <scope>NUCLEOTIDE SEQUENCE</scope>
    <source>
        <strain evidence="1">PCC 7425</strain>
    </source>
</reference>
<dbReference type="Pfam" id="PF00702">
    <property type="entry name" value="Hydrolase"/>
    <property type="match status" value="1"/>
</dbReference>
<keyword evidence="1" id="KW-0378">Hydrolase</keyword>
<proteinExistence type="predicted"/>
<dbReference type="STRING" id="395961.Cyan7425_4131"/>
<name>B8HWL9_CYAP4</name>
<dbReference type="NCBIfam" id="TIGR01549">
    <property type="entry name" value="HAD-SF-IA-v1"/>
    <property type="match status" value="1"/>
</dbReference>
<dbReference type="GO" id="GO:0005829">
    <property type="term" value="C:cytosol"/>
    <property type="evidence" value="ECO:0007669"/>
    <property type="project" value="TreeGrafter"/>
</dbReference>
<dbReference type="SUPFAM" id="SSF56784">
    <property type="entry name" value="HAD-like"/>
    <property type="match status" value="1"/>
</dbReference>
<dbReference type="Gene3D" id="1.10.150.240">
    <property type="entry name" value="Putative phosphatase, domain 2"/>
    <property type="match status" value="1"/>
</dbReference>
<dbReference type="SFLD" id="SFLDG01129">
    <property type="entry name" value="C1.5:_HAD__Beta-PGM__Phosphata"/>
    <property type="match status" value="1"/>
</dbReference>
<gene>
    <name evidence="1" type="ordered locus">Cyan7425_4131</name>
</gene>
<dbReference type="PANTHER" id="PTHR43434">
    <property type="entry name" value="PHOSPHOGLYCOLATE PHOSPHATASE"/>
    <property type="match status" value="1"/>
</dbReference>
<dbReference type="SFLD" id="SFLDS00003">
    <property type="entry name" value="Haloacid_Dehalogenase"/>
    <property type="match status" value="1"/>
</dbReference>
<dbReference type="CDD" id="cd01427">
    <property type="entry name" value="HAD_like"/>
    <property type="match status" value="1"/>
</dbReference>
<dbReference type="eggNOG" id="COG0546">
    <property type="taxonomic scope" value="Bacteria"/>
</dbReference>
<dbReference type="OrthoDB" id="9797743at2"/>
<dbReference type="InterPro" id="IPR023198">
    <property type="entry name" value="PGP-like_dom2"/>
</dbReference>
<dbReference type="InterPro" id="IPR036412">
    <property type="entry name" value="HAD-like_sf"/>
</dbReference>
<dbReference type="Gene3D" id="3.40.50.1000">
    <property type="entry name" value="HAD superfamily/HAD-like"/>
    <property type="match status" value="1"/>
</dbReference>
<dbReference type="InterPro" id="IPR023214">
    <property type="entry name" value="HAD_sf"/>
</dbReference>
<dbReference type="InterPro" id="IPR050155">
    <property type="entry name" value="HAD-like_hydrolase_sf"/>
</dbReference>